<dbReference type="InterPro" id="IPR028883">
    <property type="entry name" value="tRNA_aden_deaminase"/>
</dbReference>
<dbReference type="EC" id="3.5.4.33" evidence="2"/>
<evidence type="ECO:0000256" key="2">
    <source>
        <dbReference type="ARBA" id="ARBA00012740"/>
    </source>
</evidence>
<dbReference type="Pfam" id="PF00383">
    <property type="entry name" value="dCMP_cyt_deam_1"/>
    <property type="match status" value="1"/>
</dbReference>
<proteinExistence type="inferred from homology"/>
<evidence type="ECO:0000313" key="9">
    <source>
        <dbReference type="EMBL" id="SVB32006.1"/>
    </source>
</evidence>
<comment type="catalytic activity">
    <reaction evidence="7">
        <text>adenosine(34) in tRNA + H2O + H(+) = inosine(34) in tRNA + NH4(+)</text>
        <dbReference type="Rhea" id="RHEA:43168"/>
        <dbReference type="Rhea" id="RHEA-COMP:10373"/>
        <dbReference type="Rhea" id="RHEA-COMP:10374"/>
        <dbReference type="ChEBI" id="CHEBI:15377"/>
        <dbReference type="ChEBI" id="CHEBI:15378"/>
        <dbReference type="ChEBI" id="CHEBI:28938"/>
        <dbReference type="ChEBI" id="CHEBI:74411"/>
        <dbReference type="ChEBI" id="CHEBI:82852"/>
        <dbReference type="EC" id="3.5.4.33"/>
    </reaction>
</comment>
<feature type="non-terminal residue" evidence="9">
    <location>
        <position position="1"/>
    </location>
</feature>
<evidence type="ECO:0000259" key="8">
    <source>
        <dbReference type="PROSITE" id="PS51747"/>
    </source>
</evidence>
<dbReference type="AlphaFoldDB" id="A0A382D0K1"/>
<accession>A0A382D0K1</accession>
<evidence type="ECO:0000256" key="7">
    <source>
        <dbReference type="ARBA" id="ARBA00048045"/>
    </source>
</evidence>
<dbReference type="Gene3D" id="3.40.140.10">
    <property type="entry name" value="Cytidine Deaminase, domain 2"/>
    <property type="match status" value="1"/>
</dbReference>
<evidence type="ECO:0000256" key="6">
    <source>
        <dbReference type="ARBA" id="ARBA00022833"/>
    </source>
</evidence>
<dbReference type="PROSITE" id="PS51747">
    <property type="entry name" value="CYT_DCMP_DEAMINASES_2"/>
    <property type="match status" value="1"/>
</dbReference>
<keyword evidence="6" id="KW-0862">Zinc</keyword>
<name>A0A382D0K1_9ZZZZ</name>
<keyword evidence="4" id="KW-0479">Metal-binding</keyword>
<sequence>VPQTTWPPRSRTGATAPAPIVAHVEHGGTEPVDDPDPTDHGLMGAALAEAALGAAAGEVPVGAVVAVGDRIVARRHNEREATGDPTAHAEVLALRDAATALGRWRLDDAVLVVTLEPCPMCAGAAWAARIGRLVWGAPNPDAGSVGSLYNLGSDPRLNHEYPATGGIRSEESADLLTAFFARHR</sequence>
<evidence type="ECO:0000256" key="1">
    <source>
        <dbReference type="ARBA" id="ARBA00001947"/>
    </source>
</evidence>
<dbReference type="InterPro" id="IPR016193">
    <property type="entry name" value="Cytidine_deaminase-like"/>
</dbReference>
<evidence type="ECO:0000256" key="5">
    <source>
        <dbReference type="ARBA" id="ARBA00022801"/>
    </source>
</evidence>
<dbReference type="EMBL" id="UINC01037072">
    <property type="protein sequence ID" value="SVB32006.1"/>
    <property type="molecule type" value="Genomic_DNA"/>
</dbReference>
<dbReference type="InterPro" id="IPR002125">
    <property type="entry name" value="CMP_dCMP_dom"/>
</dbReference>
<protein>
    <recommendedName>
        <fullName evidence="2">tRNA(adenine(34)) deaminase</fullName>
        <ecNumber evidence="2">3.5.4.33</ecNumber>
    </recommendedName>
</protein>
<keyword evidence="5" id="KW-0378">Hydrolase</keyword>
<comment type="cofactor">
    <cofactor evidence="1">
        <name>Zn(2+)</name>
        <dbReference type="ChEBI" id="CHEBI:29105"/>
    </cofactor>
</comment>
<dbReference type="PANTHER" id="PTHR11079:SF202">
    <property type="entry name" value="TRNA-SPECIFIC ADENOSINE DEAMINASE"/>
    <property type="match status" value="1"/>
</dbReference>
<organism evidence="9">
    <name type="scientific">marine metagenome</name>
    <dbReference type="NCBI Taxonomy" id="408172"/>
    <lineage>
        <taxon>unclassified sequences</taxon>
        <taxon>metagenomes</taxon>
        <taxon>ecological metagenomes</taxon>
    </lineage>
</organism>
<dbReference type="HAMAP" id="MF_00972">
    <property type="entry name" value="tRNA_aden_deaminase"/>
    <property type="match status" value="1"/>
</dbReference>
<gene>
    <name evidence="9" type="ORF">METZ01_LOCUS184860</name>
</gene>
<dbReference type="SUPFAM" id="SSF53927">
    <property type="entry name" value="Cytidine deaminase-like"/>
    <property type="match status" value="1"/>
</dbReference>
<dbReference type="PANTHER" id="PTHR11079">
    <property type="entry name" value="CYTOSINE DEAMINASE FAMILY MEMBER"/>
    <property type="match status" value="1"/>
</dbReference>
<keyword evidence="3" id="KW-0819">tRNA processing</keyword>
<reference evidence="9" key="1">
    <citation type="submission" date="2018-05" db="EMBL/GenBank/DDBJ databases">
        <authorList>
            <person name="Lanie J.A."/>
            <person name="Ng W.-L."/>
            <person name="Kazmierczak K.M."/>
            <person name="Andrzejewski T.M."/>
            <person name="Davidsen T.M."/>
            <person name="Wayne K.J."/>
            <person name="Tettelin H."/>
            <person name="Glass J.I."/>
            <person name="Rusch D."/>
            <person name="Podicherti R."/>
            <person name="Tsui H.-C.T."/>
            <person name="Winkler M.E."/>
        </authorList>
    </citation>
    <scope>NUCLEOTIDE SEQUENCE</scope>
</reference>
<dbReference type="GO" id="GO:0052717">
    <property type="term" value="F:tRNA-specific adenosine-34 deaminase activity"/>
    <property type="evidence" value="ECO:0007669"/>
    <property type="project" value="UniProtKB-EC"/>
</dbReference>
<feature type="domain" description="CMP/dCMP-type deaminase" evidence="8">
    <location>
        <begin position="37"/>
        <end position="156"/>
    </location>
</feature>
<dbReference type="GO" id="GO:0046872">
    <property type="term" value="F:metal ion binding"/>
    <property type="evidence" value="ECO:0007669"/>
    <property type="project" value="UniProtKB-KW"/>
</dbReference>
<evidence type="ECO:0000256" key="3">
    <source>
        <dbReference type="ARBA" id="ARBA00022694"/>
    </source>
</evidence>
<dbReference type="CDD" id="cd01285">
    <property type="entry name" value="nucleoside_deaminase"/>
    <property type="match status" value="1"/>
</dbReference>
<evidence type="ECO:0000256" key="4">
    <source>
        <dbReference type="ARBA" id="ARBA00022723"/>
    </source>
</evidence>
<dbReference type="GO" id="GO:0002100">
    <property type="term" value="P:tRNA wobble adenosine to inosine editing"/>
    <property type="evidence" value="ECO:0007669"/>
    <property type="project" value="InterPro"/>
</dbReference>